<dbReference type="AlphaFoldDB" id="A0A9W4SR01"/>
<dbReference type="InterPro" id="IPR013959">
    <property type="entry name" value="DASH_Dad4"/>
</dbReference>
<feature type="coiled-coil region" evidence="19">
    <location>
        <begin position="13"/>
        <end position="40"/>
    </location>
</feature>
<keyword evidence="9 20" id="KW-0812">Transmembrane</keyword>
<feature type="transmembrane region" description="Helical" evidence="20">
    <location>
        <begin position="452"/>
        <end position="470"/>
    </location>
</feature>
<organism evidence="21 22">
    <name type="scientific">Funneliformis geosporum</name>
    <dbReference type="NCBI Taxonomy" id="1117311"/>
    <lineage>
        <taxon>Eukaryota</taxon>
        <taxon>Fungi</taxon>
        <taxon>Fungi incertae sedis</taxon>
        <taxon>Mucoromycota</taxon>
        <taxon>Glomeromycotina</taxon>
        <taxon>Glomeromycetes</taxon>
        <taxon>Glomerales</taxon>
        <taxon>Glomeraceae</taxon>
        <taxon>Funneliformis</taxon>
    </lineage>
</organism>
<keyword evidence="14 20" id="KW-0472">Membrane</keyword>
<keyword evidence="10" id="KW-0479">Metal-binding</keyword>
<evidence type="ECO:0000256" key="16">
    <source>
        <dbReference type="ARBA" id="ARBA00033238"/>
    </source>
</evidence>
<evidence type="ECO:0000256" key="18">
    <source>
        <dbReference type="ARBA" id="ARBA00045078"/>
    </source>
</evidence>
<evidence type="ECO:0000256" key="3">
    <source>
        <dbReference type="ARBA" id="ARBA00004922"/>
    </source>
</evidence>
<dbReference type="OrthoDB" id="10262326at2759"/>
<dbReference type="PANTHER" id="PTHR10571">
    <property type="entry name" value="UDP-N-ACETYLGLUCOSAMINE--DOLICHYL-PHOSPHATE N-ACETYLGLUCOSAMINEPHOSPHOTRANSFERASE"/>
    <property type="match status" value="1"/>
</dbReference>
<dbReference type="EC" id="2.7.8.15" evidence="5"/>
<feature type="transmembrane region" description="Helical" evidence="20">
    <location>
        <begin position="354"/>
        <end position="374"/>
    </location>
</feature>
<feature type="transmembrane region" description="Helical" evidence="20">
    <location>
        <begin position="300"/>
        <end position="318"/>
    </location>
</feature>
<dbReference type="Pfam" id="PF08650">
    <property type="entry name" value="DASH_Dad4"/>
    <property type="match status" value="1"/>
</dbReference>
<dbReference type="GO" id="GO:0008608">
    <property type="term" value="P:attachment of spindle microtubules to kinetochore"/>
    <property type="evidence" value="ECO:0007669"/>
    <property type="project" value="InterPro"/>
</dbReference>
<evidence type="ECO:0000256" key="2">
    <source>
        <dbReference type="ARBA" id="ARBA00004477"/>
    </source>
</evidence>
<keyword evidence="11" id="KW-0256">Endoplasmic reticulum</keyword>
<evidence type="ECO:0000256" key="15">
    <source>
        <dbReference type="ARBA" id="ARBA00029567"/>
    </source>
</evidence>
<dbReference type="PANTHER" id="PTHR10571:SF0">
    <property type="entry name" value="UDP-N-ACETYLGLUCOSAMINE--DOLICHYL-PHOSPHATE N-ACETYLGLUCOSAMINEPHOSPHOTRANSFERASE"/>
    <property type="match status" value="1"/>
</dbReference>
<comment type="similarity">
    <text evidence="4">Belongs to the glycosyltransferase 4 family.</text>
</comment>
<keyword evidence="13 20" id="KW-1133">Transmembrane helix</keyword>
<comment type="function">
    <text evidence="17">UDP-N-acetylglucosamine--dolichyl-phosphate N-acetylglucosaminephosphotransferase that operates in the biosynthetic pathway of dolichol-linked oligosaccharides, the glycan precursors employed in protein asparagine (N)-glycosylation. The assembly of dolichol-linked oligosaccharides begins on the cytosolic side of the endoplasmic reticulum membrane and finishes in its lumen. The sequential addition of sugars to dolichol pyrophosphate produces dolichol-linked oligosaccharides containing fourteen sugars, including two GlcNAcs, nine mannoses and three glucoses. Once assembled, the oligosaccharide is transferred from the lipid to nascent proteins by oligosaccharyltransferases. Catalyzes the initial step of dolichol-linked oligosaccharide biosynthesis, transfering GlcNAc-1-P from cytosolic UDP-GlcNAc onto the carrier lipid dolichyl phosphate (P-dolichol), yielding GlcNAc-P-P-dolichol embedded in the cytoplasmic leaflet of the endoplasmic reticulum membrane.</text>
</comment>
<protein>
    <recommendedName>
        <fullName evidence="6">UDP-N-acetylglucosamine--dolichyl-phosphate N-acetylglucosaminephosphotransferase</fullName>
        <ecNumber evidence="5">2.7.8.15</ecNumber>
    </recommendedName>
    <alternativeName>
        <fullName evidence="15">GlcNAc-1-P transferase</fullName>
    </alternativeName>
    <alternativeName>
        <fullName evidence="16">N-acetylglucosamine-1-phosphate transferase</fullName>
    </alternativeName>
</protein>
<dbReference type="GO" id="GO:0042729">
    <property type="term" value="C:DASH complex"/>
    <property type="evidence" value="ECO:0007669"/>
    <property type="project" value="InterPro"/>
</dbReference>
<dbReference type="EMBL" id="CAMKVN010001793">
    <property type="protein sequence ID" value="CAI2178101.1"/>
    <property type="molecule type" value="Genomic_DNA"/>
</dbReference>
<comment type="pathway">
    <text evidence="3">Protein modification; protein glycosylation.</text>
</comment>
<evidence type="ECO:0000256" key="14">
    <source>
        <dbReference type="ARBA" id="ARBA00023136"/>
    </source>
</evidence>
<feature type="transmembrane region" description="Helical" evidence="20">
    <location>
        <begin position="330"/>
        <end position="348"/>
    </location>
</feature>
<evidence type="ECO:0000256" key="6">
    <source>
        <dbReference type="ARBA" id="ARBA00017659"/>
    </source>
</evidence>
<dbReference type="GO" id="GO:0046872">
    <property type="term" value="F:metal ion binding"/>
    <property type="evidence" value="ECO:0007669"/>
    <property type="project" value="UniProtKB-KW"/>
</dbReference>
<evidence type="ECO:0000313" key="21">
    <source>
        <dbReference type="EMBL" id="CAI2178101.1"/>
    </source>
</evidence>
<keyword evidence="12" id="KW-0460">Magnesium</keyword>
<comment type="catalytic activity">
    <reaction evidence="18">
        <text>a di-trans,poly-cis-dolichyl phosphate + UDP-N-acetyl-alpha-D-glucosamine = an N-acetyl-alpha-D-glucosaminyl-diphospho-di-trans,poly-cis-dolichol + UMP</text>
        <dbReference type="Rhea" id="RHEA:13289"/>
        <dbReference type="Rhea" id="RHEA-COMP:19498"/>
        <dbReference type="Rhea" id="RHEA-COMP:19507"/>
        <dbReference type="ChEBI" id="CHEBI:57683"/>
        <dbReference type="ChEBI" id="CHEBI:57705"/>
        <dbReference type="ChEBI" id="CHEBI:57865"/>
        <dbReference type="ChEBI" id="CHEBI:58427"/>
        <dbReference type="EC" id="2.7.8.15"/>
    </reaction>
    <physiologicalReaction direction="left-to-right" evidence="18">
        <dbReference type="Rhea" id="RHEA:13290"/>
    </physiologicalReaction>
</comment>
<evidence type="ECO:0000256" key="20">
    <source>
        <dbReference type="SAM" id="Phobius"/>
    </source>
</evidence>
<feature type="transmembrane region" description="Helical" evidence="20">
    <location>
        <begin position="270"/>
        <end position="288"/>
    </location>
</feature>
<dbReference type="CDD" id="cd06855">
    <property type="entry name" value="GT_GPT_euk"/>
    <property type="match status" value="1"/>
</dbReference>
<keyword evidence="8" id="KW-0808">Transferase</keyword>
<dbReference type="GO" id="GO:0072686">
    <property type="term" value="C:mitotic spindle"/>
    <property type="evidence" value="ECO:0007669"/>
    <property type="project" value="InterPro"/>
</dbReference>
<comment type="subcellular location">
    <subcellularLocation>
        <location evidence="2">Endoplasmic reticulum membrane</location>
        <topology evidence="2">Multi-pass membrane protein</topology>
    </subcellularLocation>
</comment>
<evidence type="ECO:0000256" key="1">
    <source>
        <dbReference type="ARBA" id="ARBA00001946"/>
    </source>
</evidence>
<evidence type="ECO:0000256" key="8">
    <source>
        <dbReference type="ARBA" id="ARBA00022679"/>
    </source>
</evidence>
<dbReference type="GO" id="GO:0005789">
    <property type="term" value="C:endoplasmic reticulum membrane"/>
    <property type="evidence" value="ECO:0007669"/>
    <property type="project" value="UniProtKB-SubCell"/>
</dbReference>
<evidence type="ECO:0000256" key="10">
    <source>
        <dbReference type="ARBA" id="ARBA00022723"/>
    </source>
</evidence>
<dbReference type="GO" id="GO:0016757">
    <property type="term" value="F:glycosyltransferase activity"/>
    <property type="evidence" value="ECO:0007669"/>
    <property type="project" value="UniProtKB-KW"/>
</dbReference>
<evidence type="ECO:0000313" key="22">
    <source>
        <dbReference type="Proteomes" id="UP001153678"/>
    </source>
</evidence>
<dbReference type="Pfam" id="PF00953">
    <property type="entry name" value="Glycos_transf_4"/>
    <property type="match status" value="1"/>
</dbReference>
<feature type="transmembrane region" description="Helical" evidence="20">
    <location>
        <begin position="242"/>
        <end position="263"/>
    </location>
</feature>
<accession>A0A9W4SR01</accession>
<evidence type="ECO:0000256" key="13">
    <source>
        <dbReference type="ARBA" id="ARBA00022989"/>
    </source>
</evidence>
<comment type="cofactor">
    <cofactor evidence="1">
        <name>Mg(2+)</name>
        <dbReference type="ChEBI" id="CHEBI:18420"/>
    </cofactor>
</comment>
<evidence type="ECO:0000256" key="7">
    <source>
        <dbReference type="ARBA" id="ARBA00022676"/>
    </source>
</evidence>
<comment type="caution">
    <text evidence="21">The sequence shown here is derived from an EMBL/GenBank/DDBJ whole genome shotgun (WGS) entry which is preliminary data.</text>
</comment>
<keyword evidence="22" id="KW-1185">Reference proteome</keyword>
<dbReference type="InterPro" id="IPR000715">
    <property type="entry name" value="Glycosyl_transferase_4"/>
</dbReference>
<keyword evidence="19" id="KW-0175">Coiled coil</keyword>
<feature type="transmembrane region" description="Helical" evidence="20">
    <location>
        <begin position="124"/>
        <end position="144"/>
    </location>
</feature>
<dbReference type="GO" id="GO:0003975">
    <property type="term" value="F:UDP-N-acetylglucosamine-dolichyl-phosphate N-acetylglucosaminephosphotransferase activity"/>
    <property type="evidence" value="ECO:0007669"/>
    <property type="project" value="UniProtKB-EC"/>
</dbReference>
<feature type="transmembrane region" description="Helical" evidence="20">
    <location>
        <begin position="170"/>
        <end position="189"/>
    </location>
</feature>
<dbReference type="Proteomes" id="UP001153678">
    <property type="component" value="Unassembled WGS sequence"/>
</dbReference>
<keyword evidence="7" id="KW-0328">Glycosyltransferase</keyword>
<evidence type="ECO:0000256" key="11">
    <source>
        <dbReference type="ARBA" id="ARBA00022824"/>
    </source>
</evidence>
<sequence length="482" mass="55141">MENPHEEQQRMLLVRIVKNVEKLNDVLEDMNSRIQEINEYNRDIVILSQFWSNYNRNVTFNLEILALTIIFNTTHPLSASAGFAILGGAITWELVSAFKDGFVKAKLTGRDLAKVNKPTLPESMGVICATVYLICLFLFIPFPFMDWFTGKGIISRSEEFHVPTFPHHKLGEFLSAMLSLQSMTFLGFADDVFDIRWRYKLLLPAIASIPILMVYYVNFGVTHIVVPIPLRFIFGRIMDLGFLYYIYMGMIAIFCTNSINILAGINGVEIGQSLIIACSIAINDLLFLNDADPAVEAHLFSLYFILPFIGVSLGLMIHNWYPSRVFVGDTYCYFAGMTFAVVGILAHFSKTMLLFFIPQIFNFIYSCPQLFRLIDCPRHRLPRFNPLTLKLEYSKVKIQKPLKPLSLLVLKIFMLLGLAEINEVGENSLEINNFTLLNLLLLRFGPLHEQTLAIFVMIVQILASCLAFTIRYRLVHFFYEIL</sequence>
<reference evidence="21" key="1">
    <citation type="submission" date="2022-08" db="EMBL/GenBank/DDBJ databases">
        <authorList>
            <person name="Kallberg Y."/>
            <person name="Tangrot J."/>
            <person name="Rosling A."/>
        </authorList>
    </citation>
    <scope>NUCLEOTIDE SEQUENCE</scope>
    <source>
        <strain evidence="21">Wild A</strain>
    </source>
</reference>
<dbReference type="GO" id="GO:0006488">
    <property type="term" value="P:dolichol-linked oligosaccharide biosynthetic process"/>
    <property type="evidence" value="ECO:0007669"/>
    <property type="project" value="InterPro"/>
</dbReference>
<evidence type="ECO:0000256" key="9">
    <source>
        <dbReference type="ARBA" id="ARBA00022692"/>
    </source>
</evidence>
<name>A0A9W4SR01_9GLOM</name>
<evidence type="ECO:0000256" key="12">
    <source>
        <dbReference type="ARBA" id="ARBA00022842"/>
    </source>
</evidence>
<evidence type="ECO:0000256" key="5">
    <source>
        <dbReference type="ARBA" id="ARBA00013225"/>
    </source>
</evidence>
<evidence type="ECO:0000256" key="19">
    <source>
        <dbReference type="SAM" id="Coils"/>
    </source>
</evidence>
<dbReference type="InterPro" id="IPR033895">
    <property type="entry name" value="GPT"/>
</dbReference>
<evidence type="ECO:0000256" key="4">
    <source>
        <dbReference type="ARBA" id="ARBA00009317"/>
    </source>
</evidence>
<proteinExistence type="inferred from homology"/>
<gene>
    <name evidence="21" type="ORF">FWILDA_LOCUS8416</name>
</gene>
<evidence type="ECO:0000256" key="17">
    <source>
        <dbReference type="ARBA" id="ARBA00044717"/>
    </source>
</evidence>
<feature type="transmembrane region" description="Helical" evidence="20">
    <location>
        <begin position="201"/>
        <end position="230"/>
    </location>
</feature>